<reference evidence="1 2" key="1">
    <citation type="submission" date="2019-03" db="EMBL/GenBank/DDBJ databases">
        <title>Single cell metagenomics reveals metabolic interactions within the superorganism composed of flagellate Streblomastix strix and complex community of Bacteroidetes bacteria on its surface.</title>
        <authorList>
            <person name="Treitli S.C."/>
            <person name="Kolisko M."/>
            <person name="Husnik F."/>
            <person name="Keeling P."/>
            <person name="Hampl V."/>
        </authorList>
    </citation>
    <scope>NUCLEOTIDE SEQUENCE [LARGE SCALE GENOMIC DNA]</scope>
    <source>
        <strain evidence="1">ST1C</strain>
    </source>
</reference>
<sequence>MANARHVANELGVSKVYEENDQSVVNISGGANSDHAPEIVENALNALRRLNPGDEWKEEFKICKNVAKQAHPQSKIFKV</sequence>
<comment type="caution">
    <text evidence="1">The sequence shown here is derived from an EMBL/GenBank/DDBJ whole genome shotgun (WGS) entry which is preliminary data.</text>
</comment>
<evidence type="ECO:0000313" key="2">
    <source>
        <dbReference type="Proteomes" id="UP000324800"/>
    </source>
</evidence>
<dbReference type="AlphaFoldDB" id="A0A5J4TJK9"/>
<dbReference type="EMBL" id="SNRW01029558">
    <property type="protein sequence ID" value="KAA6358646.1"/>
    <property type="molecule type" value="Genomic_DNA"/>
</dbReference>
<protein>
    <submittedName>
        <fullName evidence="1">Uncharacterized protein</fullName>
    </submittedName>
</protein>
<evidence type="ECO:0000313" key="1">
    <source>
        <dbReference type="EMBL" id="KAA6358646.1"/>
    </source>
</evidence>
<proteinExistence type="predicted"/>
<organism evidence="1 2">
    <name type="scientific">Streblomastix strix</name>
    <dbReference type="NCBI Taxonomy" id="222440"/>
    <lineage>
        <taxon>Eukaryota</taxon>
        <taxon>Metamonada</taxon>
        <taxon>Preaxostyla</taxon>
        <taxon>Oxymonadida</taxon>
        <taxon>Streblomastigidae</taxon>
        <taxon>Streblomastix</taxon>
    </lineage>
</organism>
<accession>A0A5J4TJK9</accession>
<name>A0A5J4TJK9_9EUKA</name>
<dbReference type="Proteomes" id="UP000324800">
    <property type="component" value="Unassembled WGS sequence"/>
</dbReference>
<gene>
    <name evidence="1" type="ORF">EZS28_045827</name>
</gene>